<dbReference type="AlphaFoldDB" id="A0AAE3YDK2"/>
<evidence type="ECO:0000256" key="1">
    <source>
        <dbReference type="SAM" id="MobiDB-lite"/>
    </source>
</evidence>
<evidence type="ECO:0000313" key="2">
    <source>
        <dbReference type="EMBL" id="MDR6891210.1"/>
    </source>
</evidence>
<evidence type="ECO:0000313" key="3">
    <source>
        <dbReference type="Proteomes" id="UP001247307"/>
    </source>
</evidence>
<proteinExistence type="predicted"/>
<reference evidence="2" key="1">
    <citation type="submission" date="2023-07" db="EMBL/GenBank/DDBJ databases">
        <title>Sequencing the genomes of 1000 actinobacteria strains.</title>
        <authorList>
            <person name="Klenk H.-P."/>
        </authorList>
    </citation>
    <scope>NUCLEOTIDE SEQUENCE</scope>
    <source>
        <strain evidence="2">DSM 13988</strain>
    </source>
</reference>
<accession>A0AAE3YDK2</accession>
<feature type="compositionally biased region" description="Basic and acidic residues" evidence="1">
    <location>
        <begin position="54"/>
        <end position="66"/>
    </location>
</feature>
<organism evidence="2 3">
    <name type="scientific">Falsarthrobacter nasiphocae</name>
    <dbReference type="NCBI Taxonomy" id="189863"/>
    <lineage>
        <taxon>Bacteria</taxon>
        <taxon>Bacillati</taxon>
        <taxon>Actinomycetota</taxon>
        <taxon>Actinomycetes</taxon>
        <taxon>Micrococcales</taxon>
        <taxon>Micrococcaceae</taxon>
        <taxon>Falsarthrobacter</taxon>
    </lineage>
</organism>
<sequence>MTDFVAFGAACVHLADARRGLTRTVLLEPFSMAAVPVSSAQYVAGRLEASEIQPMEKSRVSPERVARPTTNL</sequence>
<dbReference type="EMBL" id="JAVDUI010000001">
    <property type="protein sequence ID" value="MDR6891210.1"/>
    <property type="molecule type" value="Genomic_DNA"/>
</dbReference>
<dbReference type="RefSeq" id="WP_309848727.1">
    <property type="nucleotide sequence ID" value="NZ_BAAAIU010000004.1"/>
</dbReference>
<feature type="region of interest" description="Disordered" evidence="1">
    <location>
        <begin position="53"/>
        <end position="72"/>
    </location>
</feature>
<gene>
    <name evidence="2" type="ORF">J2S35_000150</name>
</gene>
<name>A0AAE3YDK2_9MICC</name>
<protein>
    <submittedName>
        <fullName evidence="2">Formylglycine-generating enzyme required for sulfatase activity</fullName>
    </submittedName>
</protein>
<keyword evidence="3" id="KW-1185">Reference proteome</keyword>
<dbReference type="Proteomes" id="UP001247307">
    <property type="component" value="Unassembled WGS sequence"/>
</dbReference>
<comment type="caution">
    <text evidence="2">The sequence shown here is derived from an EMBL/GenBank/DDBJ whole genome shotgun (WGS) entry which is preliminary data.</text>
</comment>